<dbReference type="CDD" id="cd02440">
    <property type="entry name" value="AdoMet_MTases"/>
    <property type="match status" value="1"/>
</dbReference>
<dbReference type="AlphaFoldDB" id="A0A1U6I7T1"/>
<feature type="domain" description="CheR-type methyltransferase" evidence="1">
    <location>
        <begin position="1"/>
        <end position="250"/>
    </location>
</feature>
<proteinExistence type="predicted"/>
<gene>
    <name evidence="2" type="ORF">SAMN06295987_104329</name>
</gene>
<evidence type="ECO:0000313" key="2">
    <source>
        <dbReference type="EMBL" id="SLK04047.1"/>
    </source>
</evidence>
<dbReference type="SUPFAM" id="SSF53335">
    <property type="entry name" value="S-adenosyl-L-methionine-dependent methyltransferases"/>
    <property type="match status" value="1"/>
</dbReference>
<dbReference type="SMART" id="SM00138">
    <property type="entry name" value="MeTrc"/>
    <property type="match status" value="1"/>
</dbReference>
<dbReference type="EMBL" id="FVZE01000004">
    <property type="protein sequence ID" value="SLK04047.1"/>
    <property type="molecule type" value="Genomic_DNA"/>
</dbReference>
<dbReference type="PROSITE" id="PS50123">
    <property type="entry name" value="CHER"/>
    <property type="match status" value="1"/>
</dbReference>
<reference evidence="3" key="1">
    <citation type="submission" date="2017-02" db="EMBL/GenBank/DDBJ databases">
        <authorList>
            <person name="Varghese N."/>
            <person name="Submissions S."/>
        </authorList>
    </citation>
    <scope>NUCLEOTIDE SEQUENCE [LARGE SCALE GENOMIC DNA]</scope>
    <source>
        <strain evidence="3">SM117</strain>
    </source>
</reference>
<name>A0A1U6I7T1_9SPHN</name>
<dbReference type="InterPro" id="IPR050903">
    <property type="entry name" value="Bact_Chemotaxis_MeTrfase"/>
</dbReference>
<dbReference type="InterPro" id="IPR022642">
    <property type="entry name" value="CheR_C"/>
</dbReference>
<dbReference type="Proteomes" id="UP000190989">
    <property type="component" value="Unassembled WGS sequence"/>
</dbReference>
<dbReference type="GO" id="GO:0032259">
    <property type="term" value="P:methylation"/>
    <property type="evidence" value="ECO:0007669"/>
    <property type="project" value="UniProtKB-KW"/>
</dbReference>
<dbReference type="Pfam" id="PF01739">
    <property type="entry name" value="CheR"/>
    <property type="match status" value="1"/>
</dbReference>
<dbReference type="InterPro" id="IPR029063">
    <property type="entry name" value="SAM-dependent_MTases_sf"/>
</dbReference>
<dbReference type="PANTHER" id="PTHR24422:SF21">
    <property type="entry name" value="CHEMOTAXIS PROTEIN METHYLTRANSFERASE 1"/>
    <property type="match status" value="1"/>
</dbReference>
<keyword evidence="3" id="KW-1185">Reference proteome</keyword>
<evidence type="ECO:0000259" key="1">
    <source>
        <dbReference type="PROSITE" id="PS50123"/>
    </source>
</evidence>
<dbReference type="Gene3D" id="3.40.50.150">
    <property type="entry name" value="Vaccinia Virus protein VP39"/>
    <property type="match status" value="1"/>
</dbReference>
<organism evidence="2 3">
    <name type="scientific">Novosphingobium mathurense</name>
    <dbReference type="NCBI Taxonomy" id="428990"/>
    <lineage>
        <taxon>Bacteria</taxon>
        <taxon>Pseudomonadati</taxon>
        <taxon>Pseudomonadota</taxon>
        <taxon>Alphaproteobacteria</taxon>
        <taxon>Sphingomonadales</taxon>
        <taxon>Sphingomonadaceae</taxon>
        <taxon>Novosphingobium</taxon>
    </lineage>
</organism>
<dbReference type="STRING" id="428990.SAMN06295987_104329"/>
<dbReference type="PANTHER" id="PTHR24422">
    <property type="entry name" value="CHEMOTAXIS PROTEIN METHYLTRANSFERASE"/>
    <property type="match status" value="1"/>
</dbReference>
<dbReference type="PRINTS" id="PR00996">
    <property type="entry name" value="CHERMTFRASE"/>
</dbReference>
<dbReference type="GO" id="GO:0008757">
    <property type="term" value="F:S-adenosylmethionine-dependent methyltransferase activity"/>
    <property type="evidence" value="ECO:0007669"/>
    <property type="project" value="InterPro"/>
</dbReference>
<dbReference type="InterPro" id="IPR000780">
    <property type="entry name" value="CheR_MeTrfase"/>
</dbReference>
<keyword evidence="2" id="KW-0489">Methyltransferase</keyword>
<keyword evidence="2" id="KW-0808">Transferase</keyword>
<protein>
    <submittedName>
        <fullName evidence="2">Chemotaxis protein methyltransferase CheR</fullName>
    </submittedName>
</protein>
<evidence type="ECO:0000313" key="3">
    <source>
        <dbReference type="Proteomes" id="UP000190989"/>
    </source>
</evidence>
<accession>A0A1U6I7T1</accession>
<sequence>MQISKTSRRILADLLKSETGQSFHDSRQWRIGTALSGLSREHGIADLDRLIATLSTSRRSPLAQTLVEALLNNETYFFRDRAMFELLAKQVLPRLAEARATSRTLNIWSAGCSTGQESLSLALLFAEQAPRWEGWTISILGTDVSAGMIEAARNACYTPFQIQRGLAVGQMIKWFDETPRGWRAQERLRKMVRFEQHNLLDALPRPTSFDVVLCRNVLLYFDDVTRRQAFDRLASTLAPDGWLMLGAGETSIGHTERITPDRALRGLYRHTSFVDARRQTGPARNAAGRI</sequence>
<dbReference type="RefSeq" id="WP_079730964.1">
    <property type="nucleotide sequence ID" value="NZ_FVZE01000004.1"/>
</dbReference>